<organism evidence="3 4">
    <name type="scientific">Tistrella arctica</name>
    <dbReference type="NCBI Taxonomy" id="3133430"/>
    <lineage>
        <taxon>Bacteria</taxon>
        <taxon>Pseudomonadati</taxon>
        <taxon>Pseudomonadota</taxon>
        <taxon>Alphaproteobacteria</taxon>
        <taxon>Geminicoccales</taxon>
        <taxon>Geminicoccaceae</taxon>
        <taxon>Tistrella</taxon>
    </lineage>
</organism>
<dbReference type="Proteomes" id="UP001413721">
    <property type="component" value="Unassembled WGS sequence"/>
</dbReference>
<dbReference type="Gene3D" id="1.20.1050.10">
    <property type="match status" value="1"/>
</dbReference>
<keyword evidence="4" id="KW-1185">Reference proteome</keyword>
<evidence type="ECO:0000313" key="3">
    <source>
        <dbReference type="EMBL" id="MEN2990557.1"/>
    </source>
</evidence>
<dbReference type="EMBL" id="JBBKTW010000007">
    <property type="protein sequence ID" value="MEN2990557.1"/>
    <property type="molecule type" value="Genomic_DNA"/>
</dbReference>
<feature type="domain" description="GST C-terminal" evidence="2">
    <location>
        <begin position="84"/>
        <end position="196"/>
    </location>
</feature>
<evidence type="ECO:0000259" key="2">
    <source>
        <dbReference type="PROSITE" id="PS50405"/>
    </source>
</evidence>
<dbReference type="PROSITE" id="PS50404">
    <property type="entry name" value="GST_NTER"/>
    <property type="match status" value="1"/>
</dbReference>
<dbReference type="SUPFAM" id="SSF47616">
    <property type="entry name" value="GST C-terminal domain-like"/>
    <property type="match status" value="1"/>
</dbReference>
<accession>A0ABU9YPC9</accession>
<dbReference type="RefSeq" id="WP_345938099.1">
    <property type="nucleotide sequence ID" value="NZ_JBBKTW010000007.1"/>
</dbReference>
<dbReference type="PANTHER" id="PTHR44051">
    <property type="entry name" value="GLUTATHIONE S-TRANSFERASE-RELATED"/>
    <property type="match status" value="1"/>
</dbReference>
<dbReference type="Pfam" id="PF13417">
    <property type="entry name" value="GST_N_3"/>
    <property type="match status" value="1"/>
</dbReference>
<comment type="caution">
    <text evidence="3">The sequence shown here is derived from an EMBL/GenBank/DDBJ whole genome shotgun (WGS) entry which is preliminary data.</text>
</comment>
<dbReference type="InterPro" id="IPR010987">
    <property type="entry name" value="Glutathione-S-Trfase_C-like"/>
</dbReference>
<dbReference type="SFLD" id="SFLDS00019">
    <property type="entry name" value="Glutathione_Transferase_(cytos"/>
    <property type="match status" value="1"/>
</dbReference>
<evidence type="ECO:0000259" key="1">
    <source>
        <dbReference type="PROSITE" id="PS50404"/>
    </source>
</evidence>
<reference evidence="3 4" key="1">
    <citation type="submission" date="2024-03" db="EMBL/GenBank/DDBJ databases">
        <title>High-quality draft genome sequencing of Tistrella sp. BH-R2-4.</title>
        <authorList>
            <person name="Dong C."/>
        </authorList>
    </citation>
    <scope>NUCLEOTIDE SEQUENCE [LARGE SCALE GENOMIC DNA]</scope>
    <source>
        <strain evidence="3 4">BH-R2-4</strain>
    </source>
</reference>
<sequence>MILYDHPLSGNCHKVRMLLSMLGLKAETRFIDVVNHAHIGVGFERLNPLLEIPVLEDGTEVIPDSQAILVYLARKYGPDWFPTEAPNAAQVVRWLAFAAFPIAASLQPARLYHLIGEDGDIQALNARCARVLAVLDSHLAGREWLVVRPSIADLACFPYVALCGDARLSLDPTPHVKAWVARVKALPGYVSMPGLD</sequence>
<evidence type="ECO:0000313" key="4">
    <source>
        <dbReference type="Proteomes" id="UP001413721"/>
    </source>
</evidence>
<dbReference type="InterPro" id="IPR036282">
    <property type="entry name" value="Glutathione-S-Trfase_C_sf"/>
</dbReference>
<dbReference type="PROSITE" id="PS50405">
    <property type="entry name" value="GST_CTER"/>
    <property type="match status" value="1"/>
</dbReference>
<dbReference type="InterPro" id="IPR004045">
    <property type="entry name" value="Glutathione_S-Trfase_N"/>
</dbReference>
<dbReference type="InterPro" id="IPR036249">
    <property type="entry name" value="Thioredoxin-like_sf"/>
</dbReference>
<dbReference type="InterPro" id="IPR004046">
    <property type="entry name" value="GST_C"/>
</dbReference>
<dbReference type="InterPro" id="IPR040079">
    <property type="entry name" value="Glutathione_S-Trfase"/>
</dbReference>
<dbReference type="Pfam" id="PF00043">
    <property type="entry name" value="GST_C"/>
    <property type="match status" value="1"/>
</dbReference>
<dbReference type="SFLD" id="SFLDG00358">
    <property type="entry name" value="Main_(cytGST)"/>
    <property type="match status" value="1"/>
</dbReference>
<gene>
    <name evidence="3" type="ORF">WG926_19750</name>
</gene>
<name>A0ABU9YPC9_9PROT</name>
<dbReference type="SUPFAM" id="SSF52833">
    <property type="entry name" value="Thioredoxin-like"/>
    <property type="match status" value="1"/>
</dbReference>
<dbReference type="PANTHER" id="PTHR44051:SF2">
    <property type="entry name" value="HYPOTHETICAL GLUTATHIONE S-TRANSFERASE LIKE PROTEIN"/>
    <property type="match status" value="1"/>
</dbReference>
<proteinExistence type="predicted"/>
<protein>
    <submittedName>
        <fullName evidence="3">Glutathione S-transferase N-terminal domain-containing protein</fullName>
    </submittedName>
</protein>
<dbReference type="Gene3D" id="3.40.30.10">
    <property type="entry name" value="Glutaredoxin"/>
    <property type="match status" value="1"/>
</dbReference>
<feature type="domain" description="GST N-terminal" evidence="1">
    <location>
        <begin position="1"/>
        <end position="80"/>
    </location>
</feature>